<keyword evidence="4" id="KW-1185">Reference proteome</keyword>
<reference evidence="3" key="1">
    <citation type="journal article" date="2021" name="IMA Fungus">
        <title>Genomic characterization of three marine fungi, including Emericellopsis atlantica sp. nov. with signatures of a generalist lifestyle and marine biomass degradation.</title>
        <authorList>
            <person name="Hagestad O.C."/>
            <person name="Hou L."/>
            <person name="Andersen J.H."/>
            <person name="Hansen E.H."/>
            <person name="Altermark B."/>
            <person name="Li C."/>
            <person name="Kuhnert E."/>
            <person name="Cox R.J."/>
            <person name="Crous P.W."/>
            <person name="Spatafora J.W."/>
            <person name="Lail K."/>
            <person name="Amirebrahimi M."/>
            <person name="Lipzen A."/>
            <person name="Pangilinan J."/>
            <person name="Andreopoulos W."/>
            <person name="Hayes R.D."/>
            <person name="Ng V."/>
            <person name="Grigoriev I.V."/>
            <person name="Jackson S.A."/>
            <person name="Sutton T.D.S."/>
            <person name="Dobson A.D.W."/>
            <person name="Rama T."/>
        </authorList>
    </citation>
    <scope>NUCLEOTIDE SEQUENCE</scope>
    <source>
        <strain evidence="3">TRa018bII</strain>
    </source>
</reference>
<evidence type="ECO:0000256" key="1">
    <source>
        <dbReference type="SAM" id="MobiDB-lite"/>
    </source>
</evidence>
<dbReference type="PANTHER" id="PTHR24359:SF37">
    <property type="entry name" value="PROTEIN KINASE DOMAIN-CONTAINING PROTEIN"/>
    <property type="match status" value="1"/>
</dbReference>
<evidence type="ECO:0000313" key="3">
    <source>
        <dbReference type="EMBL" id="KAG9229024.1"/>
    </source>
</evidence>
<feature type="region of interest" description="Disordered" evidence="1">
    <location>
        <begin position="323"/>
        <end position="359"/>
    </location>
</feature>
<dbReference type="AlphaFoldDB" id="A0A9P7Y8D4"/>
<evidence type="ECO:0000259" key="2">
    <source>
        <dbReference type="PROSITE" id="PS50011"/>
    </source>
</evidence>
<dbReference type="OrthoDB" id="5986190at2759"/>
<dbReference type="GO" id="GO:0005524">
    <property type="term" value="F:ATP binding"/>
    <property type="evidence" value="ECO:0007669"/>
    <property type="project" value="InterPro"/>
</dbReference>
<proteinExistence type="predicted"/>
<dbReference type="InterPro" id="IPR008271">
    <property type="entry name" value="Ser/Thr_kinase_AS"/>
</dbReference>
<dbReference type="PANTHER" id="PTHR24359">
    <property type="entry name" value="SERINE/THREONINE-PROTEIN KINASE SBK1"/>
    <property type="match status" value="1"/>
</dbReference>
<gene>
    <name evidence="3" type="ORF">BJ875DRAFT_388211</name>
</gene>
<dbReference type="EMBL" id="MU251825">
    <property type="protein sequence ID" value="KAG9229024.1"/>
    <property type="molecule type" value="Genomic_DNA"/>
</dbReference>
<dbReference type="Proteomes" id="UP000824998">
    <property type="component" value="Unassembled WGS sequence"/>
</dbReference>
<dbReference type="Pfam" id="PF00069">
    <property type="entry name" value="Pkinase"/>
    <property type="match status" value="1"/>
</dbReference>
<dbReference type="SUPFAM" id="SSF56112">
    <property type="entry name" value="Protein kinase-like (PK-like)"/>
    <property type="match status" value="1"/>
</dbReference>
<dbReference type="InterPro" id="IPR000719">
    <property type="entry name" value="Prot_kinase_dom"/>
</dbReference>
<protein>
    <submittedName>
        <fullName evidence="3">Kinase-like domain-containing protein</fullName>
    </submittedName>
</protein>
<dbReference type="PROSITE" id="PS50011">
    <property type="entry name" value="PROTEIN_KINASE_DOM"/>
    <property type="match status" value="1"/>
</dbReference>
<evidence type="ECO:0000313" key="4">
    <source>
        <dbReference type="Proteomes" id="UP000824998"/>
    </source>
</evidence>
<keyword evidence="3" id="KW-0808">Transferase</keyword>
<dbReference type="SMART" id="SM00220">
    <property type="entry name" value="S_TKc"/>
    <property type="match status" value="1"/>
</dbReference>
<dbReference type="Gene3D" id="1.10.510.10">
    <property type="entry name" value="Transferase(Phosphotransferase) domain 1"/>
    <property type="match status" value="1"/>
</dbReference>
<dbReference type="PROSITE" id="PS00108">
    <property type="entry name" value="PROTEIN_KINASE_ST"/>
    <property type="match status" value="1"/>
</dbReference>
<dbReference type="InterPro" id="IPR011009">
    <property type="entry name" value="Kinase-like_dom_sf"/>
</dbReference>
<comment type="caution">
    <text evidence="3">The sequence shown here is derived from an EMBL/GenBank/DDBJ whole genome shotgun (WGS) entry which is preliminary data.</text>
</comment>
<dbReference type="GO" id="GO:0004674">
    <property type="term" value="F:protein serine/threonine kinase activity"/>
    <property type="evidence" value="ECO:0007669"/>
    <property type="project" value="TreeGrafter"/>
</dbReference>
<keyword evidence="3" id="KW-0418">Kinase</keyword>
<accession>A0A9P7Y8D4</accession>
<organism evidence="3 4">
    <name type="scientific">Amylocarpus encephaloides</name>
    <dbReference type="NCBI Taxonomy" id="45428"/>
    <lineage>
        <taxon>Eukaryota</taxon>
        <taxon>Fungi</taxon>
        <taxon>Dikarya</taxon>
        <taxon>Ascomycota</taxon>
        <taxon>Pezizomycotina</taxon>
        <taxon>Leotiomycetes</taxon>
        <taxon>Helotiales</taxon>
        <taxon>Helotiales incertae sedis</taxon>
        <taxon>Amylocarpus</taxon>
    </lineage>
</organism>
<sequence length="440" mass="50093">MTAKFVTKHDLQEIWTYKRLESLCHIVDPRDVNIEATILALKRDLPRTLFILVTIHWKGWDRSRKIFFDTRYAPANERVDKNIKTYRLDQLARKDFLASERVAQCFLSSRDAFFPIGIREGMNKSYDSNRRLPLIQPPDIGRSILGDGASGSVTEETIAFGQYSRKKPPTDNETSREKNFLAKNAAGNFEKEKKILALLQTALSKHDRVVPFLAIISIGNDHNIFSDLARMNLDSFLNGEWSKFANQVNRMFLFTELTGIADALRTLHQGLYIPRNDHPNSDITGRVLLCHMDLKPENILIYKHCDHPFGLWKISDFDISKVKESREESTTDEQLDSSKRTGRHSSTYTAPEFDSSPKDVGRKSDVWSLGCIIVLVCALAQGADIYNELASKRGKLLDQGVYDDENGDRFYHKLADGSIILDPQAVNWTQALLQNTHSNA</sequence>
<name>A0A9P7Y8D4_9HELO</name>
<feature type="domain" description="Protein kinase" evidence="2">
    <location>
        <begin position="139"/>
        <end position="440"/>
    </location>
</feature>